<feature type="compositionally biased region" description="Polar residues" evidence="1">
    <location>
        <begin position="609"/>
        <end position="623"/>
    </location>
</feature>
<feature type="compositionally biased region" description="Low complexity" evidence="1">
    <location>
        <begin position="338"/>
        <end position="351"/>
    </location>
</feature>
<organism evidence="2 3">
    <name type="scientific">Edaphochlamys debaryana</name>
    <dbReference type="NCBI Taxonomy" id="47281"/>
    <lineage>
        <taxon>Eukaryota</taxon>
        <taxon>Viridiplantae</taxon>
        <taxon>Chlorophyta</taxon>
        <taxon>core chlorophytes</taxon>
        <taxon>Chlorophyceae</taxon>
        <taxon>CS clade</taxon>
        <taxon>Chlamydomonadales</taxon>
        <taxon>Chlamydomonadales incertae sedis</taxon>
        <taxon>Edaphochlamys</taxon>
    </lineage>
</organism>
<accession>A0A835XW34</accession>
<feature type="region of interest" description="Disordered" evidence="1">
    <location>
        <begin position="1196"/>
        <end position="1220"/>
    </location>
</feature>
<feature type="region of interest" description="Disordered" evidence="1">
    <location>
        <begin position="1128"/>
        <end position="1183"/>
    </location>
</feature>
<feature type="region of interest" description="Disordered" evidence="1">
    <location>
        <begin position="918"/>
        <end position="952"/>
    </location>
</feature>
<feature type="region of interest" description="Disordered" evidence="1">
    <location>
        <begin position="147"/>
        <end position="176"/>
    </location>
</feature>
<evidence type="ECO:0000313" key="3">
    <source>
        <dbReference type="Proteomes" id="UP000612055"/>
    </source>
</evidence>
<name>A0A835XW34_9CHLO</name>
<evidence type="ECO:0000313" key="2">
    <source>
        <dbReference type="EMBL" id="KAG2490118.1"/>
    </source>
</evidence>
<protein>
    <submittedName>
        <fullName evidence="2">Uncharacterized protein</fullName>
    </submittedName>
</protein>
<comment type="caution">
    <text evidence="2">The sequence shown here is derived from an EMBL/GenBank/DDBJ whole genome shotgun (WGS) entry which is preliminary data.</text>
</comment>
<gene>
    <name evidence="2" type="ORF">HYH03_011424</name>
</gene>
<dbReference type="Proteomes" id="UP000612055">
    <property type="component" value="Unassembled WGS sequence"/>
</dbReference>
<feature type="compositionally biased region" description="Gly residues" evidence="1">
    <location>
        <begin position="757"/>
        <end position="780"/>
    </location>
</feature>
<feature type="region of interest" description="Disordered" evidence="1">
    <location>
        <begin position="1350"/>
        <end position="1388"/>
    </location>
</feature>
<feature type="compositionally biased region" description="Gly residues" evidence="1">
    <location>
        <begin position="1155"/>
        <end position="1164"/>
    </location>
</feature>
<feature type="region of interest" description="Disordered" evidence="1">
    <location>
        <begin position="677"/>
        <end position="782"/>
    </location>
</feature>
<proteinExistence type="predicted"/>
<dbReference type="OrthoDB" id="551148at2759"/>
<feature type="compositionally biased region" description="Low complexity" evidence="1">
    <location>
        <begin position="929"/>
        <end position="945"/>
    </location>
</feature>
<feature type="compositionally biased region" description="Acidic residues" evidence="1">
    <location>
        <begin position="707"/>
        <end position="718"/>
    </location>
</feature>
<feature type="compositionally biased region" description="Low complexity" evidence="1">
    <location>
        <begin position="1284"/>
        <end position="1293"/>
    </location>
</feature>
<feature type="compositionally biased region" description="Gly residues" evidence="1">
    <location>
        <begin position="148"/>
        <end position="165"/>
    </location>
</feature>
<feature type="compositionally biased region" description="Low complexity" evidence="1">
    <location>
        <begin position="725"/>
        <end position="744"/>
    </location>
</feature>
<feature type="region of interest" description="Disordered" evidence="1">
    <location>
        <begin position="325"/>
        <end position="400"/>
    </location>
</feature>
<reference evidence="2" key="1">
    <citation type="journal article" date="2020" name="bioRxiv">
        <title>Comparative genomics of Chlamydomonas.</title>
        <authorList>
            <person name="Craig R.J."/>
            <person name="Hasan A.R."/>
            <person name="Ness R.W."/>
            <person name="Keightley P.D."/>
        </authorList>
    </citation>
    <scope>NUCLEOTIDE SEQUENCE</scope>
    <source>
        <strain evidence="2">CCAP 11/70</strain>
    </source>
</reference>
<keyword evidence="3" id="KW-1185">Reference proteome</keyword>
<feature type="compositionally biased region" description="Gly residues" evidence="1">
    <location>
        <begin position="533"/>
        <end position="553"/>
    </location>
</feature>
<dbReference type="EMBL" id="JAEHOE010000065">
    <property type="protein sequence ID" value="KAG2490118.1"/>
    <property type="molecule type" value="Genomic_DNA"/>
</dbReference>
<feature type="compositionally biased region" description="Low complexity" evidence="1">
    <location>
        <begin position="1202"/>
        <end position="1213"/>
    </location>
</feature>
<sequence>MSARWPPRPALHARGPAAGRCVECRTYVDGAVPSYTLPPYGLSLTVPEPLPDSSSLPEDPPVRSERIDLTKSVQRCTTWQQLRQLYWANRTRQGPVNIVSYFTKLASLVPDLPYLLSPEAEAPASAAGGGGLSTAAGGVAAGASKGVTGAGGSLRSGTSGGGTFAGRGRQLPPPPTVSGWAERAALRQLVVRLVYDACSYTREHVAAGQLHPRITDPPKPRDTALYGAYVSQAAPAGRAAPAANRQRPPPPLAKQRLEKSKLARLQLGQLQGQLLEVGGRGVGGGGGGEAGALGSAPPPVPFLQWMRGRPDPYGDPLSSGLLEGLQHWAQPGPGGAPVAGEAKPSGRANRGSAGGGEGEGRGGGGGGPGLGGRDGVRSTGGAGREGVAATSKPRPGSAARDPLCLGPLELVTLAWAAARLQLQRAVPEHAAWLLHDILYGSYCLMAERQLDGRQLAQLSYSLAQMAPAPAALPPPRWRRLFLEAAGERLLEMDGQSLTNLAHSLEPLALDPSPAWLVTLLSATGEQMEAGSGSRSGRGFGSGSGSRDGDGGGLSAAELTQLAWAVTRAKERLFRPRQWAAEVLEVAQAALAGTEPGPNPSPAPIEPSRLSVTPRSHATASNVTAGAEPGPGLSRVPRGGPLQRRLLRALAGPDGGPGTAAALSGPHLRELERLLLLRPSERVSGGGDSVGTDQTEPATRGGNQSGAEEAEEGGGEDDEPVPRLLPAAPDDGGGSAAAFAAAFRGPDPHTGLPTARGSGAGAGEGSRGGSSGGSASGGEGGPWVDERGAFELLEALDAAAAGQPEARALALWLLRRPPAVLAAVRRVLRSLGVLRAARGVRGTLVGDGAGEGDGREGAFLRRVQEEELEEEGKERWVAEAWHGVWQAAAANPYGRTHWEGGDVSGGSVTPIEASWRWERGASAPSPSPASPAAASSASSRSATHPSSPKPQPALISSTILLMTTTTAASGPSLAASSLGPSSSSSGPLGPPQAPLLLSLHTACWPSGAWQDSLASVATFHLPSAAFRPQSLGILLWSLASLGYVPPPGWLQPWLARSVALEPGFWAENLVSVLCALSAWRHVPAQHAPAAALRRAAVRLVPRMGHRELALAASALAQLCELPPLGPDGEAVGSEGAAGAGGAEAGRRGGRQADTGGAAGGSGSGRGRGRGGRGGRDGRGGVADSAAGRAALEPELFVEIQDPGSSSAEASGSAAGRRRNRDLDPGVAEALVARAARVSSSYSPGHMAALLRTLTTRLGCHVDLRTVRQMLEGHAVQLEALARSLAASSPSASSARQRRGAGTRGAADGRGRTPDGVWSRRALVARKELQQLLSVVLDTARAAAALEAAPGADAALHGPRQAKGRRSQGGATAGPGSGADGSERGEGAVAGAAGVGGGGVLSDEEVAALLPARWWRAFVAALAAAGEDGEG</sequence>
<feature type="region of interest" description="Disordered" evidence="1">
    <location>
        <begin position="591"/>
        <end position="638"/>
    </location>
</feature>
<feature type="region of interest" description="Disordered" evidence="1">
    <location>
        <begin position="527"/>
        <end position="553"/>
    </location>
</feature>
<feature type="compositionally biased region" description="Gly residues" evidence="1">
    <location>
        <begin position="352"/>
        <end position="384"/>
    </location>
</feature>
<feature type="region of interest" description="Disordered" evidence="1">
    <location>
        <begin position="1284"/>
        <end position="1313"/>
    </location>
</feature>
<evidence type="ECO:0000256" key="1">
    <source>
        <dbReference type="SAM" id="MobiDB-lite"/>
    </source>
</evidence>